<name>A0A0K2G6T8_NITMO</name>
<dbReference type="InterPro" id="IPR004401">
    <property type="entry name" value="YbaB/EbfC"/>
</dbReference>
<keyword evidence="2" id="KW-0963">Cytoplasm</keyword>
<dbReference type="PANTHER" id="PTHR33449:SF1">
    <property type="entry name" value="NUCLEOID-ASSOCIATED PROTEIN YBAB"/>
    <property type="match status" value="1"/>
</dbReference>
<sequence>MKNPFGNMSNILKQAQAMQEQMAKIQEQAASKTASGTAGGGIVTVTANGAMQIVGVAIDPEVVKSGDVEMLQDLVAAATNDALRKAKELMEGEMKALTGGLKIPGLM</sequence>
<dbReference type="GO" id="GO:0043590">
    <property type="term" value="C:bacterial nucleoid"/>
    <property type="evidence" value="ECO:0007669"/>
    <property type="project" value="UniProtKB-UniRule"/>
</dbReference>
<feature type="coiled-coil region" evidence="3">
    <location>
        <begin position="8"/>
        <end position="35"/>
    </location>
</feature>
<organism evidence="4 5">
    <name type="scientific">Nitrospira moscoviensis</name>
    <dbReference type="NCBI Taxonomy" id="42253"/>
    <lineage>
        <taxon>Bacteria</taxon>
        <taxon>Pseudomonadati</taxon>
        <taxon>Nitrospirota</taxon>
        <taxon>Nitrospiria</taxon>
        <taxon>Nitrospirales</taxon>
        <taxon>Nitrospiraceae</taxon>
        <taxon>Nitrospira</taxon>
    </lineage>
</organism>
<dbReference type="GO" id="GO:0003677">
    <property type="term" value="F:DNA binding"/>
    <property type="evidence" value="ECO:0007669"/>
    <property type="project" value="UniProtKB-UniRule"/>
</dbReference>
<evidence type="ECO:0000313" key="4">
    <source>
        <dbReference type="EMBL" id="ALA56645.1"/>
    </source>
</evidence>
<evidence type="ECO:0000256" key="3">
    <source>
        <dbReference type="SAM" id="Coils"/>
    </source>
</evidence>
<keyword evidence="1 2" id="KW-0238">DNA-binding</keyword>
<accession>A0A0K2G6T8</accession>
<dbReference type="EMBL" id="CP011801">
    <property type="protein sequence ID" value="ALA56645.1"/>
    <property type="molecule type" value="Genomic_DNA"/>
</dbReference>
<evidence type="ECO:0000256" key="2">
    <source>
        <dbReference type="HAMAP-Rule" id="MF_00274"/>
    </source>
</evidence>
<dbReference type="Gene3D" id="3.30.1310.10">
    <property type="entry name" value="Nucleoid-associated protein YbaB-like domain"/>
    <property type="match status" value="1"/>
</dbReference>
<dbReference type="Proteomes" id="UP000069205">
    <property type="component" value="Chromosome"/>
</dbReference>
<comment type="subunit">
    <text evidence="2">Homodimer.</text>
</comment>
<dbReference type="Pfam" id="PF02575">
    <property type="entry name" value="YbaB_DNA_bd"/>
    <property type="match status" value="1"/>
</dbReference>
<keyword evidence="3" id="KW-0175">Coiled coil</keyword>
<comment type="similarity">
    <text evidence="2">Belongs to the YbaB/EbfC family.</text>
</comment>
<dbReference type="PATRIC" id="fig|42253.5.peg.198"/>
<dbReference type="SUPFAM" id="SSF82607">
    <property type="entry name" value="YbaB-like"/>
    <property type="match status" value="1"/>
</dbReference>
<dbReference type="OrthoDB" id="9803080at2"/>
<comment type="subcellular location">
    <subcellularLocation>
        <location evidence="2">Cytoplasm</location>
        <location evidence="2">Nucleoid</location>
    </subcellularLocation>
</comment>
<dbReference type="KEGG" id="nmv:NITMOv2_0205"/>
<dbReference type="HAMAP" id="MF_00274">
    <property type="entry name" value="DNA_YbaB_EbfC"/>
    <property type="match status" value="1"/>
</dbReference>
<dbReference type="AlphaFoldDB" id="A0A0K2G6T8"/>
<dbReference type="PIRSF" id="PIRSF004555">
    <property type="entry name" value="UCP004555"/>
    <property type="match status" value="1"/>
</dbReference>
<dbReference type="PANTHER" id="PTHR33449">
    <property type="entry name" value="NUCLEOID-ASSOCIATED PROTEIN YBAB"/>
    <property type="match status" value="1"/>
</dbReference>
<evidence type="ECO:0000313" key="5">
    <source>
        <dbReference type="Proteomes" id="UP000069205"/>
    </source>
</evidence>
<dbReference type="STRING" id="42253.NITMOv2_0205"/>
<dbReference type="InterPro" id="IPR036894">
    <property type="entry name" value="YbaB-like_sf"/>
</dbReference>
<keyword evidence="5" id="KW-1185">Reference proteome</keyword>
<dbReference type="RefSeq" id="WP_053378103.1">
    <property type="nucleotide sequence ID" value="NZ_CP011801.1"/>
</dbReference>
<evidence type="ECO:0000256" key="1">
    <source>
        <dbReference type="ARBA" id="ARBA00023125"/>
    </source>
</evidence>
<dbReference type="GO" id="GO:0005829">
    <property type="term" value="C:cytosol"/>
    <property type="evidence" value="ECO:0007669"/>
    <property type="project" value="TreeGrafter"/>
</dbReference>
<protein>
    <recommendedName>
        <fullName evidence="2">Nucleoid-associated protein NITMOv2_0205</fullName>
    </recommendedName>
</protein>
<reference evidence="4 5" key="1">
    <citation type="journal article" date="2015" name="Proc. Natl. Acad. Sci. U.S.A.">
        <title>Expanded metabolic versatility of ubiquitous nitrite-oxidizing bacteria from the genus Nitrospira.</title>
        <authorList>
            <person name="Koch H."/>
            <person name="Lucker S."/>
            <person name="Albertsen M."/>
            <person name="Kitzinger K."/>
            <person name="Herbold C."/>
            <person name="Spieck E."/>
            <person name="Nielsen P.H."/>
            <person name="Wagner M."/>
            <person name="Daims H."/>
        </authorList>
    </citation>
    <scope>NUCLEOTIDE SEQUENCE [LARGE SCALE GENOMIC DNA]</scope>
    <source>
        <strain evidence="4 5">NSP M-1</strain>
    </source>
</reference>
<comment type="function">
    <text evidence="2">Binds to DNA and alters its conformation. May be involved in regulation of gene expression, nucleoid organization and DNA protection.</text>
</comment>
<proteinExistence type="inferred from homology"/>
<dbReference type="NCBIfam" id="TIGR00103">
    <property type="entry name" value="DNA_YbaB_EbfC"/>
    <property type="match status" value="1"/>
</dbReference>
<gene>
    <name evidence="4" type="primary">ybaB</name>
    <name evidence="4" type="ORF">NITMOv2_0205</name>
</gene>